<sequence>MLDELEKKTQSNKKASNLGKQFGTKLLDTTGQRKSLKSGKRVLELKCSPSSLLQTKLKNAQSFVWERKAPGSDKFKAIVGVSGSGKLYWAEKADWPKWIKFNEMLSFQSAEGSVGQPSSAFLKLYVPMGDCEHETGSFKCKFYGEEKKSGVMKLEKYFKFNSKIDPKCSTGKRKPSASKAAPKPSPSTNKMMDSLEKDVDKVLDSVKPNLSHARPGYFRIVAALQALVIVILIIVIIVVCCCLRRKGKGATQTTTSSPASSAPAAQPTSQPPAQAPAQPVQSSAPQDYMGGAPMAPPTDVPPPPGPPPGAPNRGALLGDINAMRID</sequence>
<keyword evidence="2" id="KW-0472">Membrane</keyword>
<protein>
    <submittedName>
        <fullName evidence="3">Uncharacterized protein</fullName>
    </submittedName>
</protein>
<keyword evidence="2" id="KW-1133">Transmembrane helix</keyword>
<name>A0AA89C9K3_PINIB</name>
<evidence type="ECO:0000256" key="1">
    <source>
        <dbReference type="SAM" id="MobiDB-lite"/>
    </source>
</evidence>
<evidence type="ECO:0000256" key="2">
    <source>
        <dbReference type="SAM" id="Phobius"/>
    </source>
</evidence>
<keyword evidence="4" id="KW-1185">Reference proteome</keyword>
<feature type="compositionally biased region" description="Low complexity" evidence="1">
    <location>
        <begin position="275"/>
        <end position="286"/>
    </location>
</feature>
<proteinExistence type="predicted"/>
<reference evidence="3" key="1">
    <citation type="submission" date="2019-08" db="EMBL/GenBank/DDBJ databases">
        <title>The improved chromosome-level genome for the pearl oyster Pinctada fucata martensii using PacBio sequencing and Hi-C.</title>
        <authorList>
            <person name="Zheng Z."/>
        </authorList>
    </citation>
    <scope>NUCLEOTIDE SEQUENCE</scope>
    <source>
        <strain evidence="3">ZZ-2019</strain>
        <tissue evidence="3">Adductor muscle</tissue>
    </source>
</reference>
<feature type="transmembrane region" description="Helical" evidence="2">
    <location>
        <begin position="217"/>
        <end position="243"/>
    </location>
</feature>
<comment type="caution">
    <text evidence="3">The sequence shown here is derived from an EMBL/GenBank/DDBJ whole genome shotgun (WGS) entry which is preliminary data.</text>
</comment>
<evidence type="ECO:0000313" key="3">
    <source>
        <dbReference type="EMBL" id="KAK3105564.1"/>
    </source>
</evidence>
<feature type="region of interest" description="Disordered" evidence="1">
    <location>
        <begin position="168"/>
        <end position="192"/>
    </location>
</feature>
<dbReference type="AlphaFoldDB" id="A0AA89C9K3"/>
<dbReference type="EMBL" id="VSWD01000003">
    <property type="protein sequence ID" value="KAK3105564.1"/>
    <property type="molecule type" value="Genomic_DNA"/>
</dbReference>
<dbReference type="Proteomes" id="UP001186944">
    <property type="component" value="Unassembled WGS sequence"/>
</dbReference>
<accession>A0AA89C9K3</accession>
<organism evidence="3 4">
    <name type="scientific">Pinctada imbricata</name>
    <name type="common">Atlantic pearl-oyster</name>
    <name type="synonym">Pinctada martensii</name>
    <dbReference type="NCBI Taxonomy" id="66713"/>
    <lineage>
        <taxon>Eukaryota</taxon>
        <taxon>Metazoa</taxon>
        <taxon>Spiralia</taxon>
        <taxon>Lophotrochozoa</taxon>
        <taxon>Mollusca</taxon>
        <taxon>Bivalvia</taxon>
        <taxon>Autobranchia</taxon>
        <taxon>Pteriomorphia</taxon>
        <taxon>Pterioida</taxon>
        <taxon>Pterioidea</taxon>
        <taxon>Pteriidae</taxon>
        <taxon>Pinctada</taxon>
    </lineage>
</organism>
<feature type="region of interest" description="Disordered" evidence="1">
    <location>
        <begin position="249"/>
        <end position="326"/>
    </location>
</feature>
<gene>
    <name evidence="3" type="ORF">FSP39_000586</name>
</gene>
<keyword evidence="2" id="KW-0812">Transmembrane</keyword>
<evidence type="ECO:0000313" key="4">
    <source>
        <dbReference type="Proteomes" id="UP001186944"/>
    </source>
</evidence>
<feature type="compositionally biased region" description="Pro residues" evidence="1">
    <location>
        <begin position="294"/>
        <end position="310"/>
    </location>
</feature>
<feature type="region of interest" description="Disordered" evidence="1">
    <location>
        <begin position="1"/>
        <end position="20"/>
    </location>
</feature>
<feature type="compositionally biased region" description="Low complexity" evidence="1">
    <location>
        <begin position="250"/>
        <end position="268"/>
    </location>
</feature>